<comment type="subcellular location">
    <subcellularLocation>
        <location evidence="1">Cell membrane</location>
        <topology evidence="1">Multi-pass membrane protein</topology>
    </subcellularLocation>
</comment>
<feature type="transmembrane region" description="Helical" evidence="8">
    <location>
        <begin position="76"/>
        <end position="95"/>
    </location>
</feature>
<dbReference type="Proteomes" id="UP000321291">
    <property type="component" value="Chromosome"/>
</dbReference>
<keyword evidence="4 10" id="KW-0808">Transferase</keyword>
<dbReference type="OrthoDB" id="9813729at2"/>
<keyword evidence="7 8" id="KW-0472">Membrane</keyword>
<feature type="transmembrane region" description="Helical" evidence="8">
    <location>
        <begin position="249"/>
        <end position="267"/>
    </location>
</feature>
<feature type="transmembrane region" description="Helical" evidence="8">
    <location>
        <begin position="199"/>
        <end position="219"/>
    </location>
</feature>
<evidence type="ECO:0000256" key="4">
    <source>
        <dbReference type="ARBA" id="ARBA00022679"/>
    </source>
</evidence>
<proteinExistence type="predicted"/>
<dbReference type="PANTHER" id="PTHR33908">
    <property type="entry name" value="MANNOSYLTRANSFERASE YKCB-RELATED"/>
    <property type="match status" value="1"/>
</dbReference>
<evidence type="ECO:0000256" key="2">
    <source>
        <dbReference type="ARBA" id="ARBA00022475"/>
    </source>
</evidence>
<protein>
    <submittedName>
        <fullName evidence="10">Glycosyltransferase family 39 protein</fullName>
    </submittedName>
</protein>
<evidence type="ECO:0000256" key="7">
    <source>
        <dbReference type="ARBA" id="ARBA00023136"/>
    </source>
</evidence>
<dbReference type="GO" id="GO:0016763">
    <property type="term" value="F:pentosyltransferase activity"/>
    <property type="evidence" value="ECO:0007669"/>
    <property type="project" value="TreeGrafter"/>
</dbReference>
<dbReference type="KEGG" id="agi:FSB73_15175"/>
<feature type="transmembrane region" description="Helical" evidence="8">
    <location>
        <begin position="107"/>
        <end position="128"/>
    </location>
</feature>
<dbReference type="InterPro" id="IPR038731">
    <property type="entry name" value="RgtA/B/C-like"/>
</dbReference>
<feature type="transmembrane region" description="Helical" evidence="8">
    <location>
        <begin position="297"/>
        <end position="314"/>
    </location>
</feature>
<evidence type="ECO:0000256" key="6">
    <source>
        <dbReference type="ARBA" id="ARBA00022989"/>
    </source>
</evidence>
<evidence type="ECO:0000256" key="3">
    <source>
        <dbReference type="ARBA" id="ARBA00022676"/>
    </source>
</evidence>
<keyword evidence="3" id="KW-0328">Glycosyltransferase</keyword>
<keyword evidence="11" id="KW-1185">Reference proteome</keyword>
<keyword evidence="6 8" id="KW-1133">Transmembrane helix</keyword>
<dbReference type="InterPro" id="IPR050297">
    <property type="entry name" value="LipidA_mod_glycosyltrf_83"/>
</dbReference>
<evidence type="ECO:0000256" key="8">
    <source>
        <dbReference type="SAM" id="Phobius"/>
    </source>
</evidence>
<evidence type="ECO:0000313" key="11">
    <source>
        <dbReference type="Proteomes" id="UP000321291"/>
    </source>
</evidence>
<evidence type="ECO:0000259" key="9">
    <source>
        <dbReference type="Pfam" id="PF13231"/>
    </source>
</evidence>
<feature type="transmembrane region" description="Helical" evidence="8">
    <location>
        <begin position="12"/>
        <end position="31"/>
    </location>
</feature>
<evidence type="ECO:0000256" key="1">
    <source>
        <dbReference type="ARBA" id="ARBA00004651"/>
    </source>
</evidence>
<evidence type="ECO:0000256" key="5">
    <source>
        <dbReference type="ARBA" id="ARBA00022692"/>
    </source>
</evidence>
<dbReference type="RefSeq" id="WP_146783980.1">
    <property type="nucleotide sequence ID" value="NZ_CP042434.1"/>
</dbReference>
<feature type="transmembrane region" description="Helical" evidence="8">
    <location>
        <begin position="274"/>
        <end position="291"/>
    </location>
</feature>
<organism evidence="10 11">
    <name type="scientific">Arachidicoccus ginsenosidivorans</name>
    <dbReference type="NCBI Taxonomy" id="496057"/>
    <lineage>
        <taxon>Bacteria</taxon>
        <taxon>Pseudomonadati</taxon>
        <taxon>Bacteroidota</taxon>
        <taxon>Chitinophagia</taxon>
        <taxon>Chitinophagales</taxon>
        <taxon>Chitinophagaceae</taxon>
        <taxon>Arachidicoccus</taxon>
    </lineage>
</organism>
<dbReference type="PANTHER" id="PTHR33908:SF11">
    <property type="entry name" value="MEMBRANE PROTEIN"/>
    <property type="match status" value="1"/>
</dbReference>
<feature type="domain" description="Glycosyltransferase RgtA/B/C/D-like" evidence="9">
    <location>
        <begin position="59"/>
        <end position="216"/>
    </location>
</feature>
<keyword evidence="2" id="KW-1003">Cell membrane</keyword>
<accession>A0A5B8VMV3</accession>
<dbReference type="Pfam" id="PF13231">
    <property type="entry name" value="PMT_2"/>
    <property type="match status" value="1"/>
</dbReference>
<feature type="transmembrane region" description="Helical" evidence="8">
    <location>
        <begin position="326"/>
        <end position="349"/>
    </location>
</feature>
<feature type="transmembrane region" description="Helical" evidence="8">
    <location>
        <begin position="156"/>
        <end position="187"/>
    </location>
</feature>
<dbReference type="GO" id="GO:0009103">
    <property type="term" value="P:lipopolysaccharide biosynthetic process"/>
    <property type="evidence" value="ECO:0007669"/>
    <property type="project" value="UniProtKB-ARBA"/>
</dbReference>
<sequence length="523" mass="59390">MTKGLSGGTTVSANRLLYFLAILIVIVPFLLQSGYYGPHRDELLYLAEGRHMAWGFMEVPPMLSLFAFITDLFGGGLFWIKIWPALFGAGTFIICAKTLQALGGKTLALCLLFLPFVFGVYLRLFFLFQPNCPEVFFDTLIAFGLIRYIQTGSMKWLYLFGVAAGLGMMSKYSVGVFIISMVLGLLLTKSRKVLFNKHFWIASLIGFLIFLPNLIWQFMHGLPIIHHMELLNKYQLQYVTPTGFLKDQLLMNLPTIYIWITGLGFLLFSKRLQAYRFVGLAFLSVLLILIILHGKNYYALGAYPIVFAFGAYSIERLITNRTARILITVLIFYTVTLGIFLIPLMLPVWKPVKLAGYYQKTGAAKTGLLQWEDLKNHPLPQDFADMLGWQEIAVKVSKAYNLLDAAQKSRTIIYCDNYGQAGAVDYYKDKLNLPTPLSDNASYLNWIPESLSMNLENIVLVTDDHHEMSHPFIKECQEAILVDSITNPYAKEKGSLIILLKGVNDQFKKMVKMKIERERAVFK</sequence>
<gene>
    <name evidence="10" type="ORF">FSB73_15175</name>
</gene>
<keyword evidence="5 8" id="KW-0812">Transmembrane</keyword>
<reference evidence="10 11" key="1">
    <citation type="journal article" date="2017" name="Int. J. Syst. Evol. Microbiol.">
        <title>Arachidicoccus ginsenosidivorans sp. nov., with ginsenoside-converting activity isolated from ginseng cultivating soil.</title>
        <authorList>
            <person name="Siddiqi M.Z."/>
            <person name="Aslam Z."/>
            <person name="Im W.T."/>
        </authorList>
    </citation>
    <scope>NUCLEOTIDE SEQUENCE [LARGE SCALE GENOMIC DNA]</scope>
    <source>
        <strain evidence="10 11">Gsoil 809</strain>
    </source>
</reference>
<dbReference type="GO" id="GO:0005886">
    <property type="term" value="C:plasma membrane"/>
    <property type="evidence" value="ECO:0007669"/>
    <property type="project" value="UniProtKB-SubCell"/>
</dbReference>
<name>A0A5B8VMV3_9BACT</name>
<evidence type="ECO:0000313" key="10">
    <source>
        <dbReference type="EMBL" id="QEC72820.1"/>
    </source>
</evidence>
<dbReference type="AlphaFoldDB" id="A0A5B8VMV3"/>
<dbReference type="EMBL" id="CP042434">
    <property type="protein sequence ID" value="QEC72820.1"/>
    <property type="molecule type" value="Genomic_DNA"/>
</dbReference>